<accession>A0ACC1SDZ1</accession>
<protein>
    <submittedName>
        <fullName evidence="1">Uncharacterized protein</fullName>
    </submittedName>
</protein>
<keyword evidence="2" id="KW-1185">Reference proteome</keyword>
<dbReference type="Proteomes" id="UP001148662">
    <property type="component" value="Unassembled WGS sequence"/>
</dbReference>
<name>A0ACC1SDZ1_9APHY</name>
<sequence length="233" mass="26375">MSKVTGCRCTECGKVFGRKGDLNRHKRIHSGERPYVCNVCHKGFTQGTALKTHANIHTKKKPHKCGLGGCTAAFGDPSSCSRHRREKHNGIQGFRCPVPECRTQIKRRSSFVAHLRKHKIRTLSKEEITQMAIEPTFFESEAPLMLPVHKQEEEPIGLPPAPYAYSPVVLSNDLERIRSRSGSCLSGPPDQRARHLCPRLIARPRRVVRTTSPSPHNVYGMYRLPTYLPRVHR</sequence>
<evidence type="ECO:0000313" key="1">
    <source>
        <dbReference type="EMBL" id="KAJ3537462.1"/>
    </source>
</evidence>
<reference evidence="1" key="1">
    <citation type="submission" date="2022-07" db="EMBL/GenBank/DDBJ databases">
        <title>Genome Sequence of Phlebia brevispora.</title>
        <authorList>
            <person name="Buettner E."/>
        </authorList>
    </citation>
    <scope>NUCLEOTIDE SEQUENCE</scope>
    <source>
        <strain evidence="1">MPL23</strain>
    </source>
</reference>
<gene>
    <name evidence="1" type="ORF">NM688_g6683</name>
</gene>
<evidence type="ECO:0000313" key="2">
    <source>
        <dbReference type="Proteomes" id="UP001148662"/>
    </source>
</evidence>
<proteinExistence type="predicted"/>
<organism evidence="1 2">
    <name type="scientific">Phlebia brevispora</name>
    <dbReference type="NCBI Taxonomy" id="194682"/>
    <lineage>
        <taxon>Eukaryota</taxon>
        <taxon>Fungi</taxon>
        <taxon>Dikarya</taxon>
        <taxon>Basidiomycota</taxon>
        <taxon>Agaricomycotina</taxon>
        <taxon>Agaricomycetes</taxon>
        <taxon>Polyporales</taxon>
        <taxon>Meruliaceae</taxon>
        <taxon>Phlebia</taxon>
    </lineage>
</organism>
<dbReference type="EMBL" id="JANHOG010001415">
    <property type="protein sequence ID" value="KAJ3537462.1"/>
    <property type="molecule type" value="Genomic_DNA"/>
</dbReference>
<comment type="caution">
    <text evidence="1">The sequence shown here is derived from an EMBL/GenBank/DDBJ whole genome shotgun (WGS) entry which is preliminary data.</text>
</comment>